<keyword evidence="1" id="KW-0808">Transferase</keyword>
<dbReference type="Proteomes" id="UP000594014">
    <property type="component" value="Chromosome"/>
</dbReference>
<sequence length="610" mass="68730">MDLSDWNVSKHPIIPLDGTWEFYWNQLLTPTDFQQDSTSTPELTGFLKVPSLWNGKEFNGEKLPVFGYATYRLVLKNIPQHGVLGLKKANVRFSSKVFVNGAELISDGVPAEDAASYVSGNNPKLGFYNCSGKDVEIIVQAANYEYINSGIPTAFLLGEQSAMLDQQQKNQLLGFSVFITLLTISLLYFIFFITAKICKRKASSLLAFAVFCLIFAIGNSLTDQRPLAMIMPYIPFELIFKMKDFFLSASLIAVTAIFYYTRRGIVSLGMMRIVTLLYSSYLLAVLLLPIYLYYKLHPFIMVLNSVLLTILFIRTTLLFFRCKSTDFLDYLLLFTAILAINLYSVDCILFALSLVEDPTLSQIYIIIFAIMMIFLLSMHYYDALTNLKVSMKRTQDAEIAFLRSQIKPHFLFNALNSIAALCRESPDKAEDVIIQLSQYLRGSFDFKTLDSLTTVKKETELLEAYLNIEKVRFGKRLNVQYAIDESINLPIPPLILQPLVENAVRHGLMACVNGGTVIISIQRDQGKAVFAIEDNGVGMEPSQMKQLLNQIPDENGVGIWNINQRLRLIYGTELEIWSQKGSGTKVSFQLPCNDKVSAKAKLAVKKDSVS</sequence>
<name>A0ACD1AHQ2_9FIRM</name>
<evidence type="ECO:0000313" key="2">
    <source>
        <dbReference type="Proteomes" id="UP000594014"/>
    </source>
</evidence>
<organism evidence="1 2">
    <name type="scientific">Anoxybacterium hadale</name>
    <dbReference type="NCBI Taxonomy" id="3408580"/>
    <lineage>
        <taxon>Bacteria</taxon>
        <taxon>Bacillati</taxon>
        <taxon>Bacillota</taxon>
        <taxon>Clostridia</taxon>
        <taxon>Peptostreptococcales</taxon>
        <taxon>Anaerovoracaceae</taxon>
        <taxon>Anoxybacterium</taxon>
    </lineage>
</organism>
<proteinExistence type="predicted"/>
<dbReference type="EMBL" id="CP042469">
    <property type="protein sequence ID" value="QOX65977.1"/>
    <property type="molecule type" value="Genomic_DNA"/>
</dbReference>
<keyword evidence="1" id="KW-0418">Kinase</keyword>
<evidence type="ECO:0000313" key="1">
    <source>
        <dbReference type="EMBL" id="QOX65977.1"/>
    </source>
</evidence>
<accession>A0ACD1AHQ2</accession>
<keyword evidence="2" id="KW-1185">Reference proteome</keyword>
<gene>
    <name evidence="1" type="ORF">FRZ06_16270</name>
</gene>
<protein>
    <submittedName>
        <fullName evidence="1">Histidine kinase</fullName>
    </submittedName>
</protein>
<reference evidence="1" key="1">
    <citation type="submission" date="2019-08" db="EMBL/GenBank/DDBJ databases">
        <title>Genome sequence of Clostridiales bacterium MT110.</title>
        <authorList>
            <person name="Cao J."/>
        </authorList>
    </citation>
    <scope>NUCLEOTIDE SEQUENCE</scope>
    <source>
        <strain evidence="1">MT110</strain>
    </source>
</reference>